<keyword evidence="1" id="KW-0472">Membrane</keyword>
<evidence type="ECO:0000256" key="1">
    <source>
        <dbReference type="SAM" id="Phobius"/>
    </source>
</evidence>
<keyword evidence="1" id="KW-0812">Transmembrane</keyword>
<dbReference type="EMBL" id="KQ947413">
    <property type="protein sequence ID" value="KUJ17876.1"/>
    <property type="molecule type" value="Genomic_DNA"/>
</dbReference>
<dbReference type="GeneID" id="28822743"/>
<organism evidence="2 3">
    <name type="scientific">Mollisia scopiformis</name>
    <name type="common">Conifer needle endophyte fungus</name>
    <name type="synonym">Phialocephala scopiformis</name>
    <dbReference type="NCBI Taxonomy" id="149040"/>
    <lineage>
        <taxon>Eukaryota</taxon>
        <taxon>Fungi</taxon>
        <taxon>Dikarya</taxon>
        <taxon>Ascomycota</taxon>
        <taxon>Pezizomycotina</taxon>
        <taxon>Leotiomycetes</taxon>
        <taxon>Helotiales</taxon>
        <taxon>Mollisiaceae</taxon>
        <taxon>Mollisia</taxon>
    </lineage>
</organism>
<dbReference type="AlphaFoldDB" id="A0A194XCJ4"/>
<reference evidence="2 3" key="1">
    <citation type="submission" date="2015-10" db="EMBL/GenBank/DDBJ databases">
        <title>Full genome of DAOMC 229536 Phialocephala scopiformis, a fungal endophyte of spruce producing the potent anti-insectan compound rugulosin.</title>
        <authorList>
            <consortium name="DOE Joint Genome Institute"/>
            <person name="Walker A.K."/>
            <person name="Frasz S.L."/>
            <person name="Seifert K.A."/>
            <person name="Miller J.D."/>
            <person name="Mondo S.J."/>
            <person name="Labutti K."/>
            <person name="Lipzen A."/>
            <person name="Dockter R."/>
            <person name="Kennedy M."/>
            <person name="Grigoriev I.V."/>
            <person name="Spatafora J.W."/>
        </authorList>
    </citation>
    <scope>NUCLEOTIDE SEQUENCE [LARGE SCALE GENOMIC DNA]</scope>
    <source>
        <strain evidence="2 3">CBS 120377</strain>
    </source>
</reference>
<sequence length="279" mass="30863">MATPAATTAPALPKAHPGERLATFFDNLFKTITAISTLGASLTFSKIVQTPVAPWVDYGISKDTAQTYLGLSWLVFVINLGIVSFATAALSLWRYAAIEWFGTEDSQKRRTVMWYATFVSMVLFALIIVAFIFLGLVIAAYAGPVGWSAIGFTTLAGILGFGVIVWQSPIGSKSIGGPPNEDLFRKDSELYGYSPNRKANAYARKLTGDDTYANVYGDGDGYNEKDAMAVKEQYIDDGFGRRNTLDRSPRFADTPEYTNDLRRMRQIRASDEYRYDGRQ</sequence>
<dbReference type="RefSeq" id="XP_018072231.1">
    <property type="nucleotide sequence ID" value="XM_018213017.1"/>
</dbReference>
<dbReference type="InParanoid" id="A0A194XCJ4"/>
<feature type="transmembrane region" description="Helical" evidence="1">
    <location>
        <begin position="114"/>
        <end position="141"/>
    </location>
</feature>
<protein>
    <submittedName>
        <fullName evidence="2">Uncharacterized protein</fullName>
    </submittedName>
</protein>
<dbReference type="KEGG" id="psco:LY89DRAFT_668092"/>
<name>A0A194XCJ4_MOLSC</name>
<evidence type="ECO:0000313" key="2">
    <source>
        <dbReference type="EMBL" id="KUJ17876.1"/>
    </source>
</evidence>
<feature type="transmembrane region" description="Helical" evidence="1">
    <location>
        <begin position="147"/>
        <end position="166"/>
    </location>
</feature>
<keyword evidence="1" id="KW-1133">Transmembrane helix</keyword>
<gene>
    <name evidence="2" type="ORF">LY89DRAFT_668092</name>
</gene>
<dbReference type="OrthoDB" id="3599804at2759"/>
<feature type="transmembrane region" description="Helical" evidence="1">
    <location>
        <begin position="71"/>
        <end position="93"/>
    </location>
</feature>
<dbReference type="Proteomes" id="UP000070700">
    <property type="component" value="Unassembled WGS sequence"/>
</dbReference>
<evidence type="ECO:0000313" key="3">
    <source>
        <dbReference type="Proteomes" id="UP000070700"/>
    </source>
</evidence>
<proteinExistence type="predicted"/>
<accession>A0A194XCJ4</accession>
<keyword evidence="3" id="KW-1185">Reference proteome</keyword>